<comment type="pathway">
    <text evidence="2">Secondary metabolite biosynthesis.</text>
</comment>
<gene>
    <name evidence="11" type="ORF">CONPUDRAFT_163049</name>
</gene>
<dbReference type="Pfam" id="PF00067">
    <property type="entry name" value="p450"/>
    <property type="match status" value="1"/>
</dbReference>
<dbReference type="InterPro" id="IPR050364">
    <property type="entry name" value="Cytochrome_P450_fung"/>
</dbReference>
<feature type="binding site" description="axial binding residue" evidence="9">
    <location>
        <position position="452"/>
    </location>
    <ligand>
        <name>heme</name>
        <dbReference type="ChEBI" id="CHEBI:30413"/>
    </ligand>
    <ligandPart>
        <name>Fe</name>
        <dbReference type="ChEBI" id="CHEBI:18248"/>
    </ligandPart>
</feature>
<evidence type="ECO:0000256" key="2">
    <source>
        <dbReference type="ARBA" id="ARBA00005179"/>
    </source>
</evidence>
<dbReference type="InterPro" id="IPR001128">
    <property type="entry name" value="Cyt_P450"/>
</dbReference>
<dbReference type="RefSeq" id="XP_007765643.1">
    <property type="nucleotide sequence ID" value="XM_007767453.1"/>
</dbReference>
<reference evidence="12" key="1">
    <citation type="journal article" date="2012" name="Science">
        <title>The Paleozoic origin of enzymatic lignin decomposition reconstructed from 31 fungal genomes.</title>
        <authorList>
            <person name="Floudas D."/>
            <person name="Binder M."/>
            <person name="Riley R."/>
            <person name="Barry K."/>
            <person name="Blanchette R.A."/>
            <person name="Henrissat B."/>
            <person name="Martinez A.T."/>
            <person name="Otillar R."/>
            <person name="Spatafora J.W."/>
            <person name="Yadav J.S."/>
            <person name="Aerts A."/>
            <person name="Benoit I."/>
            <person name="Boyd A."/>
            <person name="Carlson A."/>
            <person name="Copeland A."/>
            <person name="Coutinho P.M."/>
            <person name="de Vries R.P."/>
            <person name="Ferreira P."/>
            <person name="Findley K."/>
            <person name="Foster B."/>
            <person name="Gaskell J."/>
            <person name="Glotzer D."/>
            <person name="Gorecki P."/>
            <person name="Heitman J."/>
            <person name="Hesse C."/>
            <person name="Hori C."/>
            <person name="Igarashi K."/>
            <person name="Jurgens J.A."/>
            <person name="Kallen N."/>
            <person name="Kersten P."/>
            <person name="Kohler A."/>
            <person name="Kuees U."/>
            <person name="Kumar T.K.A."/>
            <person name="Kuo A."/>
            <person name="LaButti K."/>
            <person name="Larrondo L.F."/>
            <person name="Lindquist E."/>
            <person name="Ling A."/>
            <person name="Lombard V."/>
            <person name="Lucas S."/>
            <person name="Lundell T."/>
            <person name="Martin R."/>
            <person name="McLaughlin D.J."/>
            <person name="Morgenstern I."/>
            <person name="Morin E."/>
            <person name="Murat C."/>
            <person name="Nagy L.G."/>
            <person name="Nolan M."/>
            <person name="Ohm R.A."/>
            <person name="Patyshakuliyeva A."/>
            <person name="Rokas A."/>
            <person name="Ruiz-Duenas F.J."/>
            <person name="Sabat G."/>
            <person name="Salamov A."/>
            <person name="Samejima M."/>
            <person name="Schmutz J."/>
            <person name="Slot J.C."/>
            <person name="St John F."/>
            <person name="Stenlid J."/>
            <person name="Sun H."/>
            <person name="Sun S."/>
            <person name="Syed K."/>
            <person name="Tsang A."/>
            <person name="Wiebenga A."/>
            <person name="Young D."/>
            <person name="Pisabarro A."/>
            <person name="Eastwood D.C."/>
            <person name="Martin F."/>
            <person name="Cullen D."/>
            <person name="Grigoriev I.V."/>
            <person name="Hibbett D.S."/>
        </authorList>
    </citation>
    <scope>NUCLEOTIDE SEQUENCE [LARGE SCALE GENOMIC DNA]</scope>
    <source>
        <strain evidence="12">RWD-64-598 SS2</strain>
    </source>
</reference>
<keyword evidence="5 9" id="KW-0479">Metal-binding</keyword>
<dbReference type="PROSITE" id="PS00086">
    <property type="entry name" value="CYTOCHROME_P450"/>
    <property type="match status" value="1"/>
</dbReference>
<accession>A0A5M3MXB0</accession>
<dbReference type="GO" id="GO:0005506">
    <property type="term" value="F:iron ion binding"/>
    <property type="evidence" value="ECO:0007669"/>
    <property type="project" value="InterPro"/>
</dbReference>
<dbReference type="GeneID" id="19204839"/>
<dbReference type="GO" id="GO:0020037">
    <property type="term" value="F:heme binding"/>
    <property type="evidence" value="ECO:0007669"/>
    <property type="project" value="InterPro"/>
</dbReference>
<dbReference type="AlphaFoldDB" id="A0A5M3MXB0"/>
<evidence type="ECO:0000313" key="12">
    <source>
        <dbReference type="Proteomes" id="UP000053558"/>
    </source>
</evidence>
<keyword evidence="12" id="KW-1185">Reference proteome</keyword>
<proteinExistence type="inferred from homology"/>
<dbReference type="EMBL" id="JH711575">
    <property type="protein sequence ID" value="EIW83720.1"/>
    <property type="molecule type" value="Genomic_DNA"/>
</dbReference>
<keyword evidence="6 10" id="KW-0560">Oxidoreductase</keyword>
<dbReference type="Proteomes" id="UP000053558">
    <property type="component" value="Unassembled WGS sequence"/>
</dbReference>
<dbReference type="CDD" id="cd11065">
    <property type="entry name" value="CYP64-like"/>
    <property type="match status" value="1"/>
</dbReference>
<dbReference type="OrthoDB" id="2789670at2759"/>
<keyword evidence="7 9" id="KW-0408">Iron</keyword>
<dbReference type="GO" id="GO:0016705">
    <property type="term" value="F:oxidoreductase activity, acting on paired donors, with incorporation or reduction of molecular oxygen"/>
    <property type="evidence" value="ECO:0007669"/>
    <property type="project" value="InterPro"/>
</dbReference>
<evidence type="ECO:0000256" key="10">
    <source>
        <dbReference type="RuleBase" id="RU000461"/>
    </source>
</evidence>
<dbReference type="PANTHER" id="PTHR46300">
    <property type="entry name" value="P450, PUTATIVE (EUROFUNG)-RELATED-RELATED"/>
    <property type="match status" value="1"/>
</dbReference>
<keyword evidence="8 10" id="KW-0503">Monooxygenase</keyword>
<evidence type="ECO:0000256" key="1">
    <source>
        <dbReference type="ARBA" id="ARBA00001971"/>
    </source>
</evidence>
<evidence type="ECO:0000256" key="6">
    <source>
        <dbReference type="ARBA" id="ARBA00023002"/>
    </source>
</evidence>
<evidence type="ECO:0000256" key="5">
    <source>
        <dbReference type="ARBA" id="ARBA00022723"/>
    </source>
</evidence>
<evidence type="ECO:0000256" key="7">
    <source>
        <dbReference type="ARBA" id="ARBA00023004"/>
    </source>
</evidence>
<sequence>MLPVIPDVTFLADLRPAAFILASVCVLSLAARVVRRKSDKQQQAYPLPPGPKPLPIVGNVLGIDPSQPWVSYTKWGNEYGDLVYSRLLNQEIIVINSEKVAQDLLEKRSSNYSDRPAILRTTNDFFGWKFNSVVFPYGDKWRFHRRLFHEAFRPNAALVYRPMQLSKARDLVRNLIADANNHGSYVQTHSASIIMNVAFGYDPAPRHDPLVEVVERAVGYAVKLIRPEVAAFIGAFPWIVDAPSWFPMKRTAISSQKLADEMRDAPFRQVEASMASGTAAQSMVVDALYRYKDAESLDYIKENVKEASVTAFAAASETTASTVLNLLYALVLHPDVQHKVQAEIDAIVGSDRLPEFSDRPYLPYLEAVLRESSRWHLTVPLSIPHSTTEADIYNGYFIPQGATVITNSYAMSRNSAKYPNPDSFVPERFILPDGTLNDDTVDFAFGFGRRICVGRYVADASVWSVLATLLATCTIVPQKDERGIEVWAEPEWVSGITSFPKGLKLDFIPRSPEMTHDKLTMLLSNL</sequence>
<name>A0A5M3MXB0_CONPW</name>
<dbReference type="InterPro" id="IPR036396">
    <property type="entry name" value="Cyt_P450_sf"/>
</dbReference>
<evidence type="ECO:0000256" key="9">
    <source>
        <dbReference type="PIRSR" id="PIRSR602401-1"/>
    </source>
</evidence>
<dbReference type="SUPFAM" id="SSF48264">
    <property type="entry name" value="Cytochrome P450"/>
    <property type="match status" value="1"/>
</dbReference>
<protein>
    <submittedName>
        <fullName evidence="11">Cytochrome P450</fullName>
    </submittedName>
</protein>
<dbReference type="PRINTS" id="PR00385">
    <property type="entry name" value="P450"/>
</dbReference>
<dbReference type="OMA" id="WIPWVDW"/>
<dbReference type="Gene3D" id="1.10.630.10">
    <property type="entry name" value="Cytochrome P450"/>
    <property type="match status" value="1"/>
</dbReference>
<comment type="caution">
    <text evidence="11">The sequence shown here is derived from an EMBL/GenBank/DDBJ whole genome shotgun (WGS) entry which is preliminary data.</text>
</comment>
<evidence type="ECO:0000256" key="8">
    <source>
        <dbReference type="ARBA" id="ARBA00023033"/>
    </source>
</evidence>
<evidence type="ECO:0000313" key="11">
    <source>
        <dbReference type="EMBL" id="EIW83720.1"/>
    </source>
</evidence>
<evidence type="ECO:0000256" key="4">
    <source>
        <dbReference type="ARBA" id="ARBA00022617"/>
    </source>
</evidence>
<dbReference type="InterPro" id="IPR002401">
    <property type="entry name" value="Cyt_P450_E_grp-I"/>
</dbReference>
<evidence type="ECO:0000256" key="3">
    <source>
        <dbReference type="ARBA" id="ARBA00010617"/>
    </source>
</evidence>
<dbReference type="InterPro" id="IPR017972">
    <property type="entry name" value="Cyt_P450_CS"/>
</dbReference>
<comment type="cofactor">
    <cofactor evidence="1 9">
        <name>heme</name>
        <dbReference type="ChEBI" id="CHEBI:30413"/>
    </cofactor>
</comment>
<dbReference type="KEGG" id="cput:CONPUDRAFT_163049"/>
<dbReference type="GO" id="GO:0004497">
    <property type="term" value="F:monooxygenase activity"/>
    <property type="evidence" value="ECO:0007669"/>
    <property type="project" value="UniProtKB-KW"/>
</dbReference>
<dbReference type="PANTHER" id="PTHR46300:SF5">
    <property type="entry name" value="CYTOCHROME P450"/>
    <property type="match status" value="1"/>
</dbReference>
<organism evidence="11 12">
    <name type="scientific">Coniophora puteana (strain RWD-64-598)</name>
    <name type="common">Brown rot fungus</name>
    <dbReference type="NCBI Taxonomy" id="741705"/>
    <lineage>
        <taxon>Eukaryota</taxon>
        <taxon>Fungi</taxon>
        <taxon>Dikarya</taxon>
        <taxon>Basidiomycota</taxon>
        <taxon>Agaricomycotina</taxon>
        <taxon>Agaricomycetes</taxon>
        <taxon>Agaricomycetidae</taxon>
        <taxon>Boletales</taxon>
        <taxon>Coniophorineae</taxon>
        <taxon>Coniophoraceae</taxon>
        <taxon>Coniophora</taxon>
    </lineage>
</organism>
<dbReference type="PRINTS" id="PR00463">
    <property type="entry name" value="EP450I"/>
</dbReference>
<keyword evidence="4 9" id="KW-0349">Heme</keyword>
<comment type="similarity">
    <text evidence="3 10">Belongs to the cytochrome P450 family.</text>
</comment>